<feature type="transmembrane region" description="Helical" evidence="8">
    <location>
        <begin position="257"/>
        <end position="277"/>
    </location>
</feature>
<dbReference type="GO" id="GO:0005886">
    <property type="term" value="C:plasma membrane"/>
    <property type="evidence" value="ECO:0007669"/>
    <property type="project" value="TreeGrafter"/>
</dbReference>
<evidence type="ECO:0000313" key="9">
    <source>
        <dbReference type="EnsemblMetazoa" id="SCAU009787-PB"/>
    </source>
</evidence>
<feature type="region of interest" description="Disordered" evidence="7">
    <location>
        <begin position="1"/>
        <end position="29"/>
    </location>
</feature>
<accession>A0A1I8PNV1</accession>
<dbReference type="OrthoDB" id="46396at2759"/>
<feature type="transmembrane region" description="Helical" evidence="8">
    <location>
        <begin position="191"/>
        <end position="220"/>
    </location>
</feature>
<evidence type="ECO:0000256" key="5">
    <source>
        <dbReference type="ARBA" id="ARBA00022989"/>
    </source>
</evidence>
<keyword evidence="6 8" id="KW-0472">Membrane</keyword>
<feature type="compositionally biased region" description="Basic and acidic residues" evidence="7">
    <location>
        <begin position="1"/>
        <end position="15"/>
    </location>
</feature>
<dbReference type="SUPFAM" id="SSF103473">
    <property type="entry name" value="MFS general substrate transporter"/>
    <property type="match status" value="1"/>
</dbReference>
<feature type="transmembrane region" description="Helical" evidence="8">
    <location>
        <begin position="77"/>
        <end position="97"/>
    </location>
</feature>
<dbReference type="PRINTS" id="PR01130">
    <property type="entry name" value="DERENTRNSPRT"/>
</dbReference>
<reference evidence="9" key="1">
    <citation type="submission" date="2020-05" db="UniProtKB">
        <authorList>
            <consortium name="EnsemblMetazoa"/>
        </authorList>
    </citation>
    <scope>IDENTIFICATION</scope>
    <source>
        <strain evidence="9">USDA</strain>
    </source>
</reference>
<feature type="transmembrane region" description="Helical" evidence="8">
    <location>
        <begin position="133"/>
        <end position="151"/>
    </location>
</feature>
<feature type="transmembrane region" description="Helical" evidence="8">
    <location>
        <begin position="323"/>
        <end position="342"/>
    </location>
</feature>
<evidence type="ECO:0008006" key="11">
    <source>
        <dbReference type="Google" id="ProtNLM"/>
    </source>
</evidence>
<evidence type="ECO:0000313" key="10">
    <source>
        <dbReference type="Proteomes" id="UP000095300"/>
    </source>
</evidence>
<dbReference type="KEGG" id="scac:106083846"/>
<comment type="subcellular location">
    <subcellularLocation>
        <location evidence="1">Membrane</location>
        <topology evidence="1">Multi-pass membrane protein</topology>
    </subcellularLocation>
</comment>
<dbReference type="EnsemblMetazoa" id="SCAU009787-RB">
    <property type="protein sequence ID" value="SCAU009787-PB"/>
    <property type="gene ID" value="SCAU009787"/>
</dbReference>
<dbReference type="PANTHER" id="PTHR10332:SF88">
    <property type="entry name" value="EQUILIBRATIVE NUCLEOSIDE TRANSPORTER 1, ISOFORM A"/>
    <property type="match status" value="1"/>
</dbReference>
<feature type="transmembrane region" description="Helical" evidence="8">
    <location>
        <begin position="394"/>
        <end position="412"/>
    </location>
</feature>
<protein>
    <recommendedName>
        <fullName evidence="11">Equilibrative nucleoside transporter 1</fullName>
    </recommendedName>
</protein>
<dbReference type="InterPro" id="IPR002259">
    <property type="entry name" value="Eqnu_transpt"/>
</dbReference>
<keyword evidence="3" id="KW-0813">Transport</keyword>
<evidence type="ECO:0000256" key="8">
    <source>
        <dbReference type="SAM" id="Phobius"/>
    </source>
</evidence>
<proteinExistence type="inferred from homology"/>
<dbReference type="Pfam" id="PF01733">
    <property type="entry name" value="Nucleoside_tran"/>
    <property type="match status" value="1"/>
</dbReference>
<evidence type="ECO:0000256" key="6">
    <source>
        <dbReference type="ARBA" id="ARBA00023136"/>
    </source>
</evidence>
<feature type="transmembrane region" description="Helical" evidence="8">
    <location>
        <begin position="488"/>
        <end position="508"/>
    </location>
</feature>
<dbReference type="GO" id="GO:0005337">
    <property type="term" value="F:nucleoside transmembrane transporter activity"/>
    <property type="evidence" value="ECO:0007669"/>
    <property type="project" value="InterPro"/>
</dbReference>
<evidence type="ECO:0000256" key="2">
    <source>
        <dbReference type="ARBA" id="ARBA00007965"/>
    </source>
</evidence>
<sequence>MLRYDTMDDDQRGLVHNEQPTAVNDDDDDDYAGGFVAGGGGGPHDVEILPAGENDFHNVELHSHIQISDAPPDKWNYTYLVFYFLGTATMTPWNFFITAEDYWMYKFRNTTLNESTHAEEELTPMQKSFSCDLTLTASISGTTFLILHAIYGQKISLRLRMQGTLVLILVIFMLTAGFVETNTDKWQEQFFLITLLTVVIINICSATMSGALFGIAGLFPSEYMTAVVSGQALGGIFTALTFLMVLAFGAAPNTTAFIFFSIGIALIFLNIICYAIVERKNFFKYYVEGGDKFKIVYDDPTHSRMVDRGVALEPNIRDVLSKMYVHAVTILLLYTTTLSVYPSVTILMQSQDYGKGKAWNDIYYMPVVNYLFFNSGDYLGRIISGIWGRPRKNVHTVLLMVLLRMIYLPLFLCSNSTQHIFLPVIVSSDVAFIFMMLTFAISNGYITNILLNMVPRYLIFCRKQRIIHLFWFYFRCVMQHEKEMASSIMAASLSCGLAIGSMITMLFVQMI</sequence>
<dbReference type="PIRSF" id="PIRSF016379">
    <property type="entry name" value="ENT"/>
    <property type="match status" value="1"/>
</dbReference>
<dbReference type="Proteomes" id="UP000095300">
    <property type="component" value="Unassembled WGS sequence"/>
</dbReference>
<evidence type="ECO:0000256" key="3">
    <source>
        <dbReference type="ARBA" id="ARBA00022448"/>
    </source>
</evidence>
<dbReference type="VEuPathDB" id="VectorBase:SCAU009787"/>
<evidence type="ECO:0000256" key="4">
    <source>
        <dbReference type="ARBA" id="ARBA00022692"/>
    </source>
</evidence>
<feature type="transmembrane region" description="Helical" evidence="8">
    <location>
        <begin position="362"/>
        <end position="382"/>
    </location>
</feature>
<keyword evidence="10" id="KW-1185">Reference proteome</keyword>
<name>A0A1I8PNV1_STOCA</name>
<dbReference type="PANTHER" id="PTHR10332">
    <property type="entry name" value="EQUILIBRATIVE NUCLEOSIDE TRANSPORTER"/>
    <property type="match status" value="1"/>
</dbReference>
<evidence type="ECO:0000256" key="7">
    <source>
        <dbReference type="SAM" id="MobiDB-lite"/>
    </source>
</evidence>
<dbReference type="AlphaFoldDB" id="A0A1I8PNV1"/>
<evidence type="ECO:0000256" key="1">
    <source>
        <dbReference type="ARBA" id="ARBA00004141"/>
    </source>
</evidence>
<gene>
    <name evidence="9" type="primary">106083846</name>
</gene>
<feature type="transmembrane region" description="Helical" evidence="8">
    <location>
        <begin position="232"/>
        <end position="251"/>
    </location>
</feature>
<comment type="similarity">
    <text evidence="2">Belongs to the SLC29A/ENT transporter (TC 2.A.57) family.</text>
</comment>
<dbReference type="InterPro" id="IPR036259">
    <property type="entry name" value="MFS_trans_sf"/>
</dbReference>
<keyword evidence="4 8" id="KW-0812">Transmembrane</keyword>
<feature type="transmembrane region" description="Helical" evidence="8">
    <location>
        <begin position="432"/>
        <end position="454"/>
    </location>
</feature>
<feature type="transmembrane region" description="Helical" evidence="8">
    <location>
        <begin position="163"/>
        <end position="179"/>
    </location>
</feature>
<organism evidence="9 10">
    <name type="scientific">Stomoxys calcitrans</name>
    <name type="common">Stable fly</name>
    <name type="synonym">Conops calcitrans</name>
    <dbReference type="NCBI Taxonomy" id="35570"/>
    <lineage>
        <taxon>Eukaryota</taxon>
        <taxon>Metazoa</taxon>
        <taxon>Ecdysozoa</taxon>
        <taxon>Arthropoda</taxon>
        <taxon>Hexapoda</taxon>
        <taxon>Insecta</taxon>
        <taxon>Pterygota</taxon>
        <taxon>Neoptera</taxon>
        <taxon>Endopterygota</taxon>
        <taxon>Diptera</taxon>
        <taxon>Brachycera</taxon>
        <taxon>Muscomorpha</taxon>
        <taxon>Muscoidea</taxon>
        <taxon>Muscidae</taxon>
        <taxon>Stomoxys</taxon>
    </lineage>
</organism>
<keyword evidence="5 8" id="KW-1133">Transmembrane helix</keyword>